<evidence type="ECO:0000256" key="1">
    <source>
        <dbReference type="SAM" id="SignalP"/>
    </source>
</evidence>
<evidence type="ECO:0000313" key="4">
    <source>
        <dbReference type="Proteomes" id="UP001199816"/>
    </source>
</evidence>
<keyword evidence="4" id="KW-1185">Reference proteome</keyword>
<feature type="chain" id="PRO_5046348358" evidence="1">
    <location>
        <begin position="20"/>
        <end position="346"/>
    </location>
</feature>
<proteinExistence type="predicted"/>
<sequence>MKKNFLVLLLLLGAFCSNAQRNSGAAPYLTKPFGTTSIKEVRAETAGGSISVEGGKTSGLVEVYVEPSNGGLRKKMSDQDIKSVLEQYYDLEVSTSGNVLVAKASRKDRNWSEKTALSISFKIYTGTDVRTDLKTSGGSIRLQGLKGDQFFKTSGGSLLVRDVSGKITGKTSGGSIDVSDAREEIDLATSGGSIKADHLTGRIRLKTSGGSLTLSDLSGNVEARTSGGSITASGIKGDLFTSTSGGSVTLKGIDGNLDASTSGGRIRAELVGTKDFVKLHTSAGGVNVDMPRTDNAQFNLSGSKVNVSQLGNFNGSIEKNRVKGKIGSGKLLVEVTASSGNVDVHM</sequence>
<reference evidence="3 4" key="1">
    <citation type="submission" date="2021-11" db="EMBL/GenBank/DDBJ databases">
        <title>Genomic of Niabella pedocola.</title>
        <authorList>
            <person name="Wu T."/>
        </authorList>
    </citation>
    <scope>NUCLEOTIDE SEQUENCE [LARGE SCALE GENOMIC DNA]</scope>
    <source>
        <strain evidence="3 4">JCM 31011</strain>
    </source>
</reference>
<evidence type="ECO:0000259" key="2">
    <source>
        <dbReference type="Pfam" id="PF13349"/>
    </source>
</evidence>
<dbReference type="Proteomes" id="UP001199816">
    <property type="component" value="Unassembled WGS sequence"/>
</dbReference>
<keyword evidence="1" id="KW-0732">Signal</keyword>
<accession>A0ABS8PJP6</accession>
<feature type="domain" description="DUF4097" evidence="2">
    <location>
        <begin position="131"/>
        <end position="344"/>
    </location>
</feature>
<organism evidence="3 4">
    <name type="scientific">Niabella pedocola</name>
    <dbReference type="NCBI Taxonomy" id="1752077"/>
    <lineage>
        <taxon>Bacteria</taxon>
        <taxon>Pseudomonadati</taxon>
        <taxon>Bacteroidota</taxon>
        <taxon>Chitinophagia</taxon>
        <taxon>Chitinophagales</taxon>
        <taxon>Chitinophagaceae</taxon>
        <taxon>Niabella</taxon>
    </lineage>
</organism>
<feature type="signal peptide" evidence="1">
    <location>
        <begin position="1"/>
        <end position="19"/>
    </location>
</feature>
<name>A0ABS8PJP6_9BACT</name>
<evidence type="ECO:0000313" key="3">
    <source>
        <dbReference type="EMBL" id="MCD2421334.1"/>
    </source>
</evidence>
<dbReference type="EMBL" id="JAJNEC010000002">
    <property type="protein sequence ID" value="MCD2421334.1"/>
    <property type="molecule type" value="Genomic_DNA"/>
</dbReference>
<comment type="caution">
    <text evidence="3">The sequence shown here is derived from an EMBL/GenBank/DDBJ whole genome shotgun (WGS) entry which is preliminary data.</text>
</comment>
<gene>
    <name evidence="3" type="ORF">LQ567_01070</name>
</gene>
<dbReference type="InterPro" id="IPR025164">
    <property type="entry name" value="Toastrack_DUF4097"/>
</dbReference>
<dbReference type="PANTHER" id="PTHR34094:SF1">
    <property type="entry name" value="PROTEIN FAM185A"/>
    <property type="match status" value="1"/>
</dbReference>
<dbReference type="PANTHER" id="PTHR34094">
    <property type="match status" value="1"/>
</dbReference>
<dbReference type="Pfam" id="PF13349">
    <property type="entry name" value="DUF4097"/>
    <property type="match status" value="1"/>
</dbReference>
<protein>
    <submittedName>
        <fullName evidence="3">DUF4097 domain-containing protein</fullName>
    </submittedName>
</protein>
<dbReference type="RefSeq" id="WP_231002240.1">
    <property type="nucleotide sequence ID" value="NZ_JAJNEC010000002.1"/>
</dbReference>